<dbReference type="Proteomes" id="UP000663881">
    <property type="component" value="Unassembled WGS sequence"/>
</dbReference>
<reference evidence="2" key="1">
    <citation type="submission" date="2021-02" db="EMBL/GenBank/DDBJ databases">
        <authorList>
            <person name="Nowell W R."/>
        </authorList>
    </citation>
    <scope>NUCLEOTIDE SEQUENCE</scope>
</reference>
<feature type="region of interest" description="Disordered" evidence="1">
    <location>
        <begin position="136"/>
        <end position="156"/>
    </location>
</feature>
<sequence>MENIHAFLLRKPEIGSVPFKIEIRDQEGDFVTFDDDYKEEYNTFNTENTDKTTVEPTNSLDRTVILRVTLLDRKHYASRDVQPKEISNENSRTVDNINEQQQTIDHDEPIQKTPEHPSFLLSNDPKMGFIKDRNVEKKQRDQYSSNQTSVRTGEKTGSLTMIQAPKKPEDKYNSVLPRFIIRRDDIKSMGNHVWTLLVFIVLDVYQGGIRSLCKHPERIFVDQNNVTQRWNPYEIPITTDSWTHKEGIELKLTAVAIEGAKTHPDAVRDIICYLEDPDKNELSNISPDSEKSRLALVLRKDNEILWDTLVLSDAMIFEKKNNKSSTKSTSNVVTNTEAEAEAALKRKGPTESENTSTKRVTRSKTNEDENSHLVEHLSAPTDAFSELFNEDFSTFINNVNYRMSCTSQTMSNMSTNNSQSLMDSSQFEIFLEDSINETPIVGMDHNLYTTSSMNDELVNDPSGITAFIRN</sequence>
<dbReference type="EMBL" id="CAJOAY010000438">
    <property type="protein sequence ID" value="CAF3665440.1"/>
    <property type="molecule type" value="Genomic_DNA"/>
</dbReference>
<evidence type="ECO:0000313" key="3">
    <source>
        <dbReference type="EMBL" id="CAF3665440.1"/>
    </source>
</evidence>
<dbReference type="AlphaFoldDB" id="A0A818KIN0"/>
<feature type="region of interest" description="Disordered" evidence="1">
    <location>
        <begin position="340"/>
        <end position="372"/>
    </location>
</feature>
<name>A0A818KIN0_9BILA</name>
<feature type="compositionally biased region" description="Polar residues" evidence="1">
    <location>
        <begin position="142"/>
        <end position="156"/>
    </location>
</feature>
<dbReference type="EMBL" id="CAJOAZ010000147">
    <property type="protein sequence ID" value="CAF3552674.1"/>
    <property type="molecule type" value="Genomic_DNA"/>
</dbReference>
<gene>
    <name evidence="3" type="ORF">OKA104_LOCUS10056</name>
    <name evidence="2" type="ORF">OXD698_LOCUS4009</name>
</gene>
<evidence type="ECO:0000313" key="2">
    <source>
        <dbReference type="EMBL" id="CAF3552674.1"/>
    </source>
</evidence>
<dbReference type="Proteomes" id="UP000663844">
    <property type="component" value="Unassembled WGS sequence"/>
</dbReference>
<evidence type="ECO:0000256" key="1">
    <source>
        <dbReference type="SAM" id="MobiDB-lite"/>
    </source>
</evidence>
<evidence type="ECO:0000313" key="4">
    <source>
        <dbReference type="Proteomes" id="UP000663844"/>
    </source>
</evidence>
<accession>A0A818KIN0</accession>
<proteinExistence type="predicted"/>
<protein>
    <submittedName>
        <fullName evidence="2">Uncharacterized protein</fullName>
    </submittedName>
</protein>
<comment type="caution">
    <text evidence="2">The sequence shown here is derived from an EMBL/GenBank/DDBJ whole genome shotgun (WGS) entry which is preliminary data.</text>
</comment>
<organism evidence="2 4">
    <name type="scientific">Adineta steineri</name>
    <dbReference type="NCBI Taxonomy" id="433720"/>
    <lineage>
        <taxon>Eukaryota</taxon>
        <taxon>Metazoa</taxon>
        <taxon>Spiralia</taxon>
        <taxon>Gnathifera</taxon>
        <taxon>Rotifera</taxon>
        <taxon>Eurotatoria</taxon>
        <taxon>Bdelloidea</taxon>
        <taxon>Adinetida</taxon>
        <taxon>Adinetidae</taxon>
        <taxon>Adineta</taxon>
    </lineage>
</organism>